<proteinExistence type="predicted"/>
<organism evidence="3 4">
    <name type="scientific">Siminovitchia terrae</name>
    <name type="common">Bacillus terrae</name>
    <dbReference type="NCBI Taxonomy" id="1914933"/>
    <lineage>
        <taxon>Bacteria</taxon>
        <taxon>Bacillati</taxon>
        <taxon>Bacillota</taxon>
        <taxon>Bacilli</taxon>
        <taxon>Bacillales</taxon>
        <taxon>Bacillaceae</taxon>
        <taxon>Siminovitchia</taxon>
    </lineage>
</organism>
<dbReference type="SUPFAM" id="SSF56317">
    <property type="entry name" value="Carbon-nitrogen hydrolase"/>
    <property type="match status" value="1"/>
</dbReference>
<dbReference type="PROSITE" id="PS50263">
    <property type="entry name" value="CN_HYDROLASE"/>
    <property type="match status" value="1"/>
</dbReference>
<dbReference type="RefSeq" id="WP_313432794.1">
    <property type="nucleotide sequence ID" value="NZ_DAMDJW010000225.1"/>
</dbReference>
<sequence>MKDIQVTLAQLTPKLSEKQHNLLLIREAIAKASKEKSDIIIFPELFLTGYSVGENISDLAEVTNGPSLTEIKKLCRKHSIFAVVGFPEKGDDGNYYISSAFINEKGGLQGVYRKVHLFDSEKKYFSQGTEIPVFDTPLGKIGLMICFDVEFPEVARALKLKGADLIIISNANMVPYEVHHHIYAKSRAMENEIPVIICNRLGSEGELNFCGDSMVINSDGKVLLSMGNKEGVKTIGLPLHSSTDPKLGYIAKRRRELYSV</sequence>
<dbReference type="Gene3D" id="3.60.110.10">
    <property type="entry name" value="Carbon-nitrogen hydrolase"/>
    <property type="match status" value="1"/>
</dbReference>
<dbReference type="InterPro" id="IPR050345">
    <property type="entry name" value="Aliph_Amidase/BUP"/>
</dbReference>
<evidence type="ECO:0000313" key="3">
    <source>
        <dbReference type="EMBL" id="GIN96708.1"/>
    </source>
</evidence>
<reference evidence="3 4" key="1">
    <citation type="submission" date="2021-03" db="EMBL/GenBank/DDBJ databases">
        <title>Antimicrobial resistance genes in bacteria isolated from Japanese honey, and their potential for conferring macrolide and lincosamide resistance in the American foulbrood pathogen Paenibacillus larvae.</title>
        <authorList>
            <person name="Okamoto M."/>
            <person name="Kumagai M."/>
            <person name="Kanamori H."/>
            <person name="Takamatsu D."/>
        </authorList>
    </citation>
    <scope>NUCLEOTIDE SEQUENCE [LARGE SCALE GENOMIC DNA]</scope>
    <source>
        <strain evidence="3 4">J6TS1</strain>
    </source>
</reference>
<dbReference type="CDD" id="cd07197">
    <property type="entry name" value="nitrilase"/>
    <property type="match status" value="1"/>
</dbReference>
<accession>A0ABQ4KXE1</accession>
<evidence type="ECO:0000259" key="2">
    <source>
        <dbReference type="PROSITE" id="PS50263"/>
    </source>
</evidence>
<feature type="domain" description="CN hydrolase" evidence="2">
    <location>
        <begin position="4"/>
        <end position="239"/>
    </location>
</feature>
<name>A0ABQ4KXE1_SIMTE</name>
<dbReference type="Pfam" id="PF00795">
    <property type="entry name" value="CN_hydrolase"/>
    <property type="match status" value="1"/>
</dbReference>
<protein>
    <submittedName>
        <fullName evidence="3">Carbon-nitrogen hydrolase</fullName>
    </submittedName>
</protein>
<gene>
    <name evidence="3" type="ORF">J6TS1_25780</name>
</gene>
<evidence type="ECO:0000313" key="4">
    <source>
        <dbReference type="Proteomes" id="UP000680670"/>
    </source>
</evidence>
<comment type="caution">
    <text evidence="3">The sequence shown here is derived from an EMBL/GenBank/DDBJ whole genome shotgun (WGS) entry which is preliminary data.</text>
</comment>
<dbReference type="Proteomes" id="UP000680670">
    <property type="component" value="Unassembled WGS sequence"/>
</dbReference>
<dbReference type="InterPro" id="IPR036526">
    <property type="entry name" value="C-N_Hydrolase_sf"/>
</dbReference>
<keyword evidence="4" id="KW-1185">Reference proteome</keyword>
<dbReference type="PANTHER" id="PTHR43674">
    <property type="entry name" value="NITRILASE C965.09-RELATED"/>
    <property type="match status" value="1"/>
</dbReference>
<keyword evidence="1 3" id="KW-0378">Hydrolase</keyword>
<dbReference type="EMBL" id="BORJ01000006">
    <property type="protein sequence ID" value="GIN96708.1"/>
    <property type="molecule type" value="Genomic_DNA"/>
</dbReference>
<evidence type="ECO:0000256" key="1">
    <source>
        <dbReference type="ARBA" id="ARBA00022801"/>
    </source>
</evidence>
<dbReference type="PANTHER" id="PTHR43674:SF12">
    <property type="entry name" value="NITRILASE C965.09-RELATED"/>
    <property type="match status" value="1"/>
</dbReference>
<dbReference type="InterPro" id="IPR003010">
    <property type="entry name" value="C-N_Hydrolase"/>
</dbReference>
<dbReference type="GO" id="GO:0016787">
    <property type="term" value="F:hydrolase activity"/>
    <property type="evidence" value="ECO:0007669"/>
    <property type="project" value="UniProtKB-KW"/>
</dbReference>